<sequence>MSERPERAGLVVRLLVALTVVGLVFGGGVLVGWATRERRPPARSQSKEPVTAEEVKREIAACRKELRQLAKEQLAPPVVMTQDAAPEEVAKVEALRREVQECRVRETLQNAYVCETISGHINLYDVLAHGMSCADPPGIGEHLLNSVEKCAEFHEFPAHLDEDELTQSEKSRVGMSQLTYNGRTRKSMIGWMEAIRRDCRRIWALPSE</sequence>
<organism evidence="2 3">
    <name type="scientific">Polyangium spumosum</name>
    <dbReference type="NCBI Taxonomy" id="889282"/>
    <lineage>
        <taxon>Bacteria</taxon>
        <taxon>Pseudomonadati</taxon>
        <taxon>Myxococcota</taxon>
        <taxon>Polyangia</taxon>
        <taxon>Polyangiales</taxon>
        <taxon>Polyangiaceae</taxon>
        <taxon>Polyangium</taxon>
    </lineage>
</organism>
<gene>
    <name evidence="2" type="ORF">GF068_29975</name>
</gene>
<name>A0A6N7PVP0_9BACT</name>
<dbReference type="OrthoDB" id="5510656at2"/>
<evidence type="ECO:0000256" key="1">
    <source>
        <dbReference type="SAM" id="Phobius"/>
    </source>
</evidence>
<keyword evidence="1" id="KW-1133">Transmembrane helix</keyword>
<accession>A0A6N7PVP0</accession>
<evidence type="ECO:0000313" key="3">
    <source>
        <dbReference type="Proteomes" id="UP000440224"/>
    </source>
</evidence>
<dbReference type="EMBL" id="WJIE01000010">
    <property type="protein sequence ID" value="MRG96118.1"/>
    <property type="molecule type" value="Genomic_DNA"/>
</dbReference>
<proteinExistence type="predicted"/>
<keyword evidence="1" id="KW-0812">Transmembrane</keyword>
<comment type="caution">
    <text evidence="2">The sequence shown here is derived from an EMBL/GenBank/DDBJ whole genome shotgun (WGS) entry which is preliminary data.</text>
</comment>
<dbReference type="Proteomes" id="UP000440224">
    <property type="component" value="Unassembled WGS sequence"/>
</dbReference>
<keyword evidence="3" id="KW-1185">Reference proteome</keyword>
<evidence type="ECO:0000313" key="2">
    <source>
        <dbReference type="EMBL" id="MRG96118.1"/>
    </source>
</evidence>
<keyword evidence="1" id="KW-0472">Membrane</keyword>
<reference evidence="2 3" key="1">
    <citation type="submission" date="2019-10" db="EMBL/GenBank/DDBJ databases">
        <title>A soil myxobacterium in the family Polyangiaceae.</title>
        <authorList>
            <person name="Li Y."/>
            <person name="Wang J."/>
        </authorList>
    </citation>
    <scope>NUCLEOTIDE SEQUENCE [LARGE SCALE GENOMIC DNA]</scope>
    <source>
        <strain evidence="2 3">DSM 14734</strain>
    </source>
</reference>
<protein>
    <submittedName>
        <fullName evidence="2">Uncharacterized protein</fullName>
    </submittedName>
</protein>
<dbReference type="RefSeq" id="WP_153822921.1">
    <property type="nucleotide sequence ID" value="NZ_WJIE01000010.1"/>
</dbReference>
<dbReference type="AlphaFoldDB" id="A0A6N7PVP0"/>
<feature type="transmembrane region" description="Helical" evidence="1">
    <location>
        <begin position="12"/>
        <end position="34"/>
    </location>
</feature>